<name>A0A5S9F5V4_UABAM</name>
<dbReference type="KEGG" id="uam:UABAM_05650"/>
<dbReference type="AlphaFoldDB" id="A0A5S9F5V4"/>
<protein>
    <submittedName>
        <fullName evidence="2">Uncharacterized protein</fullName>
    </submittedName>
</protein>
<dbReference type="EMBL" id="AP019860">
    <property type="protein sequence ID" value="BBM87247.1"/>
    <property type="molecule type" value="Genomic_DNA"/>
</dbReference>
<evidence type="ECO:0000313" key="2">
    <source>
        <dbReference type="EMBL" id="BBM87247.1"/>
    </source>
</evidence>
<dbReference type="RefSeq" id="WP_151971273.1">
    <property type="nucleotide sequence ID" value="NZ_AP019860.1"/>
</dbReference>
<feature type="chain" id="PRO_5024925837" evidence="1">
    <location>
        <begin position="19"/>
        <end position="66"/>
    </location>
</feature>
<keyword evidence="1" id="KW-0732">Signal</keyword>
<evidence type="ECO:0000313" key="3">
    <source>
        <dbReference type="Proteomes" id="UP000326354"/>
    </source>
</evidence>
<keyword evidence="3" id="KW-1185">Reference proteome</keyword>
<dbReference type="Proteomes" id="UP000326354">
    <property type="component" value="Chromosome"/>
</dbReference>
<feature type="signal peptide" evidence="1">
    <location>
        <begin position="1"/>
        <end position="18"/>
    </location>
</feature>
<evidence type="ECO:0000256" key="1">
    <source>
        <dbReference type="SAM" id="SignalP"/>
    </source>
</evidence>
<organism evidence="2 3">
    <name type="scientific">Uabimicrobium amorphum</name>
    <dbReference type="NCBI Taxonomy" id="2596890"/>
    <lineage>
        <taxon>Bacteria</taxon>
        <taxon>Pseudomonadati</taxon>
        <taxon>Planctomycetota</taxon>
        <taxon>Candidatus Uabimicrobiia</taxon>
        <taxon>Candidatus Uabimicrobiales</taxon>
        <taxon>Candidatus Uabimicrobiaceae</taxon>
        <taxon>Candidatus Uabimicrobium</taxon>
    </lineage>
</organism>
<sequence>MRKIIFTVIFSVISNISATTIFETATMGPTNATIGTGVSADQFLGAFNCKRKISNLKRKSLLLIYG</sequence>
<proteinExistence type="predicted"/>
<accession>A0A5S9F5V4</accession>
<gene>
    <name evidence="2" type="ORF">UABAM_05650</name>
</gene>
<reference evidence="2 3" key="1">
    <citation type="submission" date="2019-08" db="EMBL/GenBank/DDBJ databases">
        <title>Complete genome sequence of Candidatus Uab amorphum.</title>
        <authorList>
            <person name="Shiratori T."/>
            <person name="Suzuki S."/>
            <person name="Kakizawa Y."/>
            <person name="Ishida K."/>
        </authorList>
    </citation>
    <scope>NUCLEOTIDE SEQUENCE [LARGE SCALE GENOMIC DNA]</scope>
    <source>
        <strain evidence="2 3">SRT547</strain>
    </source>
</reference>